<dbReference type="AlphaFoldDB" id="A0A1S8L345"/>
<reference evidence="1 2" key="1">
    <citation type="submission" date="2022-04" db="EMBL/GenBank/DDBJ databases">
        <title>Genome sequence of C. roseum typestrain.</title>
        <authorList>
            <person name="Poehlein A."/>
            <person name="Schoch T."/>
            <person name="Duerre P."/>
            <person name="Daniel R."/>
        </authorList>
    </citation>
    <scope>NUCLEOTIDE SEQUENCE [LARGE SCALE GENOMIC DNA]</scope>
    <source>
        <strain evidence="1 2">DSM 7320</strain>
    </source>
</reference>
<keyword evidence="2" id="KW-1185">Reference proteome</keyword>
<protein>
    <submittedName>
        <fullName evidence="1">Uncharacterized protein</fullName>
    </submittedName>
</protein>
<dbReference type="InterPro" id="IPR047727">
    <property type="entry name" value="Sce7725-like"/>
</dbReference>
<name>A0A1S8L345_9CLOT</name>
<dbReference type="RefSeq" id="WP_139355973.1">
    <property type="nucleotide sequence ID" value="NZ_CP096983.1"/>
</dbReference>
<evidence type="ECO:0000313" key="1">
    <source>
        <dbReference type="EMBL" id="URZ12517.1"/>
    </source>
</evidence>
<evidence type="ECO:0000313" key="2">
    <source>
        <dbReference type="Proteomes" id="UP000190951"/>
    </source>
</evidence>
<accession>A0A1S8L345</accession>
<dbReference type="EMBL" id="CP096983">
    <property type="protein sequence ID" value="URZ12517.1"/>
    <property type="molecule type" value="Genomic_DNA"/>
</dbReference>
<gene>
    <name evidence="1" type="ORF">CROST_032390</name>
</gene>
<dbReference type="STRING" id="84029.CROST_28120"/>
<sequence>MYLPYLRGKQNELLALVELINNSLLSSKIVPIIEPVNLSNSTTNYLNKIIKDNRICLIHNPKVGDLVNETIDEKFIDILNNKNTIVGHIKNRKSKDEINKLTKNIENKSLIIIDTENKIEQYYDYLRNISQKNQNKIILKDSFNKEKRNSDYSESEEYFSKTHLEYKKNGYMGFSDYSVIGRTFNKSGWLPYAVVIHIVFFDKDSNLKIRHFISDSNNDNKNTKMKFFEACKKLKKWSIYNNAQTLGVKEIINYYDNNHYPGLGVIKKLSIMNHLELMGRYLDKV</sequence>
<organism evidence="1 2">
    <name type="scientific">Clostridium felsineum</name>
    <dbReference type="NCBI Taxonomy" id="36839"/>
    <lineage>
        <taxon>Bacteria</taxon>
        <taxon>Bacillati</taxon>
        <taxon>Bacillota</taxon>
        <taxon>Clostridia</taxon>
        <taxon>Eubacteriales</taxon>
        <taxon>Clostridiaceae</taxon>
        <taxon>Clostridium</taxon>
    </lineage>
</organism>
<dbReference type="KEGG" id="crw:CROST_032390"/>
<dbReference type="NCBIfam" id="NF033831">
    <property type="entry name" value="sce7725_fam"/>
    <property type="match status" value="1"/>
</dbReference>
<proteinExistence type="predicted"/>
<dbReference type="Proteomes" id="UP000190951">
    <property type="component" value="Chromosome"/>
</dbReference>